<dbReference type="Pfam" id="PF08376">
    <property type="entry name" value="NIT"/>
    <property type="match status" value="1"/>
</dbReference>
<dbReference type="PANTHER" id="PTHR45138">
    <property type="entry name" value="REGULATORY COMPONENTS OF SENSORY TRANSDUCTION SYSTEM"/>
    <property type="match status" value="1"/>
</dbReference>
<dbReference type="EC" id="2.7.7.65" evidence="2"/>
<dbReference type="AlphaFoldDB" id="A0A0B0H8I1"/>
<dbReference type="NCBIfam" id="TIGR00254">
    <property type="entry name" value="GGDEF"/>
    <property type="match status" value="1"/>
</dbReference>
<comment type="cofactor">
    <cofactor evidence="1">
        <name>Mg(2+)</name>
        <dbReference type="ChEBI" id="CHEBI:18420"/>
    </cofactor>
</comment>
<gene>
    <name evidence="7" type="ORF">JV46_04440</name>
</gene>
<dbReference type="GO" id="GO:0007165">
    <property type="term" value="P:signal transduction"/>
    <property type="evidence" value="ECO:0007669"/>
    <property type="project" value="InterPro"/>
</dbReference>
<dbReference type="PROSITE" id="PS50885">
    <property type="entry name" value="HAMP"/>
    <property type="match status" value="1"/>
</dbReference>
<evidence type="ECO:0000256" key="2">
    <source>
        <dbReference type="ARBA" id="ARBA00012528"/>
    </source>
</evidence>
<protein>
    <recommendedName>
        <fullName evidence="2">diguanylate cyclase</fullName>
        <ecNumber evidence="2">2.7.7.65</ecNumber>
    </recommendedName>
</protein>
<organism evidence="7 8">
    <name type="scientific">Solemya velum gill symbiont</name>
    <dbReference type="NCBI Taxonomy" id="2340"/>
    <lineage>
        <taxon>Bacteria</taxon>
        <taxon>Pseudomonadati</taxon>
        <taxon>Pseudomonadota</taxon>
        <taxon>Gammaproteobacteria</taxon>
        <taxon>sulfur-oxidizing symbionts</taxon>
    </lineage>
</organism>
<dbReference type="InterPro" id="IPR003660">
    <property type="entry name" value="HAMP_dom"/>
</dbReference>
<accession>A0A0B0H8I1</accession>
<dbReference type="eggNOG" id="COG3706">
    <property type="taxonomic scope" value="Bacteria"/>
</dbReference>
<keyword evidence="4" id="KW-0812">Transmembrane</keyword>
<dbReference type="OrthoDB" id="9803824at2"/>
<sequence length="672" mass="76821">MTVAWLDNLNVRAKLWLFMLAPMVLILLLISSGIHQKWQQYQNSVYTERFAAVTSILDTLLHDLQQERGISSGFVSTGREEFEREMVVLRQATDMTIANLLERIEIARNSIANPDVVELLDNVMLQLDELLKCRDLVDAGKSMEFLKPYTDLNDAILQVFNHLELVSQDYVTSRHANALALLLQLEEKAGQERGLLMNSFSSSEMSLQEFRRANGYVAQQEVLHQYFELASYPRFHHMLHEKLELSGENQFERLRAAANQRAERNALLNQLQSHIGYGGMIHDFKNYVIRGDDVYRDSLMERVRNAERILQEYRGLPGLTAYDLYHVTTIQNVIKSYRDQMDVIQAMWNNEADIGEIDRKVRIDDAPALLAFDYLRSGYSDIDPWQWWSVATRRIDAMHDVSKAINEAIDQQIQERLAVSLQRLTIYIVTLLVIVILAIYLGVTLQRRVAGVLGNMADDIGRMHEKQRYDRKLSVTGNDELATLANAFNLLMSELNQRQKQLQEQARTDPLTGINNRRQFYRLGEPEVDRSHRYGRPLSLLILDADHFKQVNDTYGHGVGDHILIALATGLEQSLRSSDIPARFGGEEFVVLMPETPSDTANEIAERLRAMVAERIVVTSTGERVSVTISIGVSSLQPEDTDLDQMIKRADRALYRAKEAGRNRVESQLSTD</sequence>
<dbReference type="RefSeq" id="WP_052132174.1">
    <property type="nucleotide sequence ID" value="NZ_JRAA01000002.1"/>
</dbReference>
<dbReference type="PROSITE" id="PS50887">
    <property type="entry name" value="GGDEF"/>
    <property type="match status" value="1"/>
</dbReference>
<evidence type="ECO:0000259" key="5">
    <source>
        <dbReference type="PROSITE" id="PS50885"/>
    </source>
</evidence>
<keyword evidence="4" id="KW-0472">Membrane</keyword>
<dbReference type="eggNOG" id="COG5002">
    <property type="taxonomic scope" value="Bacteria"/>
</dbReference>
<dbReference type="GO" id="GO:1902201">
    <property type="term" value="P:negative regulation of bacterial-type flagellum-dependent cell motility"/>
    <property type="evidence" value="ECO:0007669"/>
    <property type="project" value="TreeGrafter"/>
</dbReference>
<dbReference type="SUPFAM" id="SSF55073">
    <property type="entry name" value="Nucleotide cyclase"/>
    <property type="match status" value="1"/>
</dbReference>
<evidence type="ECO:0000313" key="8">
    <source>
        <dbReference type="Proteomes" id="UP000030856"/>
    </source>
</evidence>
<dbReference type="FunFam" id="3.30.70.270:FF:000001">
    <property type="entry name" value="Diguanylate cyclase domain protein"/>
    <property type="match status" value="1"/>
</dbReference>
<dbReference type="STRING" id="2340.JV46_04440"/>
<dbReference type="Gene3D" id="6.10.340.10">
    <property type="match status" value="1"/>
</dbReference>
<evidence type="ECO:0000256" key="3">
    <source>
        <dbReference type="ARBA" id="ARBA00034247"/>
    </source>
</evidence>
<dbReference type="InterPro" id="IPR029787">
    <property type="entry name" value="Nucleotide_cyclase"/>
</dbReference>
<evidence type="ECO:0000259" key="6">
    <source>
        <dbReference type="PROSITE" id="PS50887"/>
    </source>
</evidence>
<dbReference type="Pfam" id="PF00990">
    <property type="entry name" value="GGDEF"/>
    <property type="match status" value="1"/>
</dbReference>
<name>A0A0B0H8I1_SOVGS</name>
<feature type="transmembrane region" description="Helical" evidence="4">
    <location>
        <begin position="15"/>
        <end position="34"/>
    </location>
</feature>
<keyword evidence="8" id="KW-1185">Reference proteome</keyword>
<comment type="caution">
    <text evidence="7">The sequence shown here is derived from an EMBL/GenBank/DDBJ whole genome shotgun (WGS) entry which is preliminary data.</text>
</comment>
<dbReference type="GO" id="GO:0005886">
    <property type="term" value="C:plasma membrane"/>
    <property type="evidence" value="ECO:0007669"/>
    <property type="project" value="TreeGrafter"/>
</dbReference>
<reference evidence="7 8" key="1">
    <citation type="journal article" date="2014" name="BMC Genomics">
        <title>The genome of the intracellular bacterium of the coastal bivalve, Solemya velum: a blueprint for thriving in and out of symbiosis.</title>
        <authorList>
            <person name="Dmytrenko O."/>
            <person name="Russell S.L."/>
            <person name="Loo W.T."/>
            <person name="Fontanez K.M."/>
            <person name="Liao L."/>
            <person name="Roeselers G."/>
            <person name="Sharma R."/>
            <person name="Stewart F.J."/>
            <person name="Newton I.L."/>
            <person name="Woyke T."/>
            <person name="Wu D."/>
            <person name="Lang J.M."/>
            <person name="Eisen J.A."/>
            <person name="Cavanaugh C.M."/>
        </authorList>
    </citation>
    <scope>NUCLEOTIDE SEQUENCE [LARGE SCALE GENOMIC DNA]</scope>
    <source>
        <strain evidence="7 8">WH</strain>
    </source>
</reference>
<evidence type="ECO:0000256" key="1">
    <source>
        <dbReference type="ARBA" id="ARBA00001946"/>
    </source>
</evidence>
<dbReference type="Proteomes" id="UP000030856">
    <property type="component" value="Unassembled WGS sequence"/>
</dbReference>
<dbReference type="EMBL" id="JRAA01000002">
    <property type="protein sequence ID" value="KHF24957.1"/>
    <property type="molecule type" value="Genomic_DNA"/>
</dbReference>
<dbReference type="PANTHER" id="PTHR45138:SF9">
    <property type="entry name" value="DIGUANYLATE CYCLASE DGCM-RELATED"/>
    <property type="match status" value="1"/>
</dbReference>
<keyword evidence="4" id="KW-1133">Transmembrane helix</keyword>
<dbReference type="InterPro" id="IPR013587">
    <property type="entry name" value="Nitrate/nitrite_sensing"/>
</dbReference>
<dbReference type="InterPro" id="IPR043128">
    <property type="entry name" value="Rev_trsase/Diguanyl_cyclase"/>
</dbReference>
<proteinExistence type="predicted"/>
<evidence type="ECO:0000313" key="7">
    <source>
        <dbReference type="EMBL" id="KHF24957.1"/>
    </source>
</evidence>
<feature type="transmembrane region" description="Helical" evidence="4">
    <location>
        <begin position="424"/>
        <end position="443"/>
    </location>
</feature>
<feature type="domain" description="HAMP" evidence="5">
    <location>
        <begin position="447"/>
        <end position="500"/>
    </location>
</feature>
<dbReference type="Gene3D" id="3.30.70.270">
    <property type="match status" value="1"/>
</dbReference>
<dbReference type="InterPro" id="IPR000160">
    <property type="entry name" value="GGDEF_dom"/>
</dbReference>
<dbReference type="GO" id="GO:0043709">
    <property type="term" value="P:cell adhesion involved in single-species biofilm formation"/>
    <property type="evidence" value="ECO:0007669"/>
    <property type="project" value="TreeGrafter"/>
</dbReference>
<dbReference type="SMART" id="SM00267">
    <property type="entry name" value="GGDEF"/>
    <property type="match status" value="1"/>
</dbReference>
<dbReference type="CDD" id="cd06225">
    <property type="entry name" value="HAMP"/>
    <property type="match status" value="1"/>
</dbReference>
<feature type="domain" description="GGDEF" evidence="6">
    <location>
        <begin position="536"/>
        <end position="670"/>
    </location>
</feature>
<comment type="catalytic activity">
    <reaction evidence="3">
        <text>2 GTP = 3',3'-c-di-GMP + 2 diphosphate</text>
        <dbReference type="Rhea" id="RHEA:24898"/>
        <dbReference type="ChEBI" id="CHEBI:33019"/>
        <dbReference type="ChEBI" id="CHEBI:37565"/>
        <dbReference type="ChEBI" id="CHEBI:58805"/>
        <dbReference type="EC" id="2.7.7.65"/>
    </reaction>
</comment>
<dbReference type="InterPro" id="IPR050469">
    <property type="entry name" value="Diguanylate_Cyclase"/>
</dbReference>
<evidence type="ECO:0000256" key="4">
    <source>
        <dbReference type="SAM" id="Phobius"/>
    </source>
</evidence>
<dbReference type="GO" id="GO:0052621">
    <property type="term" value="F:diguanylate cyclase activity"/>
    <property type="evidence" value="ECO:0007669"/>
    <property type="project" value="UniProtKB-EC"/>
</dbReference>
<dbReference type="SMART" id="SM00304">
    <property type="entry name" value="HAMP"/>
    <property type="match status" value="1"/>
</dbReference>
<dbReference type="CDD" id="cd01949">
    <property type="entry name" value="GGDEF"/>
    <property type="match status" value="1"/>
</dbReference>